<dbReference type="OrthoDB" id="9763290at2"/>
<keyword evidence="8" id="KW-0028">Amino-acid biosynthesis</keyword>
<dbReference type="EMBL" id="FNQK01000002">
    <property type="protein sequence ID" value="SDZ80916.1"/>
    <property type="molecule type" value="Genomic_DNA"/>
</dbReference>
<dbReference type="SUPFAM" id="SSF56235">
    <property type="entry name" value="N-terminal nucleophile aminohydrolases (Ntn hydrolases)"/>
    <property type="match status" value="1"/>
</dbReference>
<keyword evidence="12" id="KW-1185">Reference proteome</keyword>
<sequence length="608" mass="69968">MCGILGSINIDFNEETLNLIEHRGPDDFGIKTFNLSNQNITFGHRRLSIVDLSKAGHQPMTSYCHNFEIIFNGEIYNHLELREKLRDITFNGTSDTETIINYISKYGMESVKDFNGVFAFAILDKKKSKIHLVRDPFGVKPLYFYKTENSCIFSSEIKPILNRCPNLEINKKVIAETLKLRYSPSPDTLFSKVEKVSPGTLITIDFSDKVFKYSKEYFASRVPKTQNISFEKALEDYEFYFERAVKRQLLSDVELGVLLSGGVDSAMVAYYAQKHSAKPLKAFTVGFSTEDDSDEIEAAKYTAKCLGLEHYYKKISFDDFLSLIEKSVKIVEEPLGTTSIIPMYYLSELAKEHVTVVLTGQGADEPLGGYNRYQLEVLLTKTPKVIRPLISSVFKNSKNEILRRGANAMKFNAFLDRVLESYTLFDNVAIKKLINEKETYAKERIDNVIDSLGFDVEKRALDKNLSIDLRLNLADDLLLYTDKITMHHSIEARVPILDLELIAFIESLPHDFKVKFGKTKIIHKALAKKILPPEIINRKKKAFKSPTKQWFETHNNEILELLTNKNSKFSTYFNVEEVAKVVKLHKRGENKEKEIFLLLNFYYWFKNF</sequence>
<reference evidence="11 12" key="1">
    <citation type="submission" date="2016-10" db="EMBL/GenBank/DDBJ databases">
        <authorList>
            <person name="de Groot N.N."/>
        </authorList>
    </citation>
    <scope>NUCLEOTIDE SEQUENCE [LARGE SCALE GENOMIC DNA]</scope>
    <source>
        <strain evidence="11 12">DSM 23842</strain>
    </source>
</reference>
<comment type="catalytic activity">
    <reaction evidence="7">
        <text>L-aspartate + L-glutamine + ATP + H2O = L-asparagine + L-glutamate + AMP + diphosphate + H(+)</text>
        <dbReference type="Rhea" id="RHEA:12228"/>
        <dbReference type="ChEBI" id="CHEBI:15377"/>
        <dbReference type="ChEBI" id="CHEBI:15378"/>
        <dbReference type="ChEBI" id="CHEBI:29985"/>
        <dbReference type="ChEBI" id="CHEBI:29991"/>
        <dbReference type="ChEBI" id="CHEBI:30616"/>
        <dbReference type="ChEBI" id="CHEBI:33019"/>
        <dbReference type="ChEBI" id="CHEBI:58048"/>
        <dbReference type="ChEBI" id="CHEBI:58359"/>
        <dbReference type="ChEBI" id="CHEBI:456215"/>
        <dbReference type="EC" id="6.3.5.4"/>
    </reaction>
</comment>
<dbReference type="GO" id="GO:0004066">
    <property type="term" value="F:asparagine synthase (glutamine-hydrolyzing) activity"/>
    <property type="evidence" value="ECO:0007669"/>
    <property type="project" value="UniProtKB-EC"/>
</dbReference>
<dbReference type="PANTHER" id="PTHR43284">
    <property type="entry name" value="ASPARAGINE SYNTHETASE (GLUTAMINE-HYDROLYZING)"/>
    <property type="match status" value="1"/>
</dbReference>
<keyword evidence="4 9" id="KW-0547">Nucleotide-binding</keyword>
<evidence type="ECO:0000256" key="4">
    <source>
        <dbReference type="ARBA" id="ARBA00022741"/>
    </source>
</evidence>
<dbReference type="AlphaFoldDB" id="A0A1H3W1I2"/>
<accession>A0A1H3W1I2</accession>
<dbReference type="PANTHER" id="PTHR43284:SF1">
    <property type="entry name" value="ASPARAGINE SYNTHETASE"/>
    <property type="match status" value="1"/>
</dbReference>
<feature type="domain" description="Glutamine amidotransferase type-2" evidence="10">
    <location>
        <begin position="2"/>
        <end position="207"/>
    </location>
</feature>
<dbReference type="Pfam" id="PF00733">
    <property type="entry name" value="Asn_synthase"/>
    <property type="match status" value="1"/>
</dbReference>
<evidence type="ECO:0000313" key="11">
    <source>
        <dbReference type="EMBL" id="SDZ80916.1"/>
    </source>
</evidence>
<keyword evidence="8" id="KW-0061">Asparagine biosynthesis</keyword>
<evidence type="ECO:0000256" key="3">
    <source>
        <dbReference type="ARBA" id="ARBA00012737"/>
    </source>
</evidence>
<dbReference type="GO" id="GO:0005829">
    <property type="term" value="C:cytosol"/>
    <property type="evidence" value="ECO:0007669"/>
    <property type="project" value="TreeGrafter"/>
</dbReference>
<feature type="binding site" evidence="9">
    <location>
        <position position="258"/>
    </location>
    <ligand>
        <name>ATP</name>
        <dbReference type="ChEBI" id="CHEBI:30616"/>
    </ligand>
</feature>
<evidence type="ECO:0000256" key="1">
    <source>
        <dbReference type="ARBA" id="ARBA00005187"/>
    </source>
</evidence>
<feature type="binding site" evidence="9">
    <location>
        <position position="95"/>
    </location>
    <ligand>
        <name>L-glutamine</name>
        <dbReference type="ChEBI" id="CHEBI:58359"/>
    </ligand>
</feature>
<dbReference type="SUPFAM" id="SSF52402">
    <property type="entry name" value="Adenine nucleotide alpha hydrolases-like"/>
    <property type="match status" value="1"/>
</dbReference>
<keyword evidence="5 9" id="KW-0067">ATP-binding</keyword>
<dbReference type="PIRSF" id="PIRSF001589">
    <property type="entry name" value="Asn_synthetase_glu-h"/>
    <property type="match status" value="1"/>
</dbReference>
<dbReference type="Pfam" id="PF13537">
    <property type="entry name" value="GATase_7"/>
    <property type="match status" value="1"/>
</dbReference>
<dbReference type="Gene3D" id="3.60.20.10">
    <property type="entry name" value="Glutamine Phosphoribosylpyrophosphate, subunit 1, domain 1"/>
    <property type="match status" value="1"/>
</dbReference>
<dbReference type="CDD" id="cd00712">
    <property type="entry name" value="AsnB"/>
    <property type="match status" value="1"/>
</dbReference>
<protein>
    <recommendedName>
        <fullName evidence="3">asparagine synthase (glutamine-hydrolyzing)</fullName>
        <ecNumber evidence="3">6.3.5.4</ecNumber>
    </recommendedName>
</protein>
<feature type="binding site" evidence="9">
    <location>
        <position position="285"/>
    </location>
    <ligand>
        <name>ATP</name>
        <dbReference type="ChEBI" id="CHEBI:30616"/>
    </ligand>
</feature>
<evidence type="ECO:0000256" key="6">
    <source>
        <dbReference type="ARBA" id="ARBA00022962"/>
    </source>
</evidence>
<dbReference type="NCBIfam" id="TIGR01536">
    <property type="entry name" value="asn_synth_AEB"/>
    <property type="match status" value="1"/>
</dbReference>
<dbReference type="InterPro" id="IPR006426">
    <property type="entry name" value="Asn_synth_AEB"/>
</dbReference>
<keyword evidence="6 8" id="KW-0315">Glutamine amidotransferase</keyword>
<proteinExistence type="inferred from homology"/>
<comment type="similarity">
    <text evidence="2">Belongs to the asparagine synthetase family.</text>
</comment>
<dbReference type="InterPro" id="IPR051786">
    <property type="entry name" value="ASN_synthetase/amidase"/>
</dbReference>
<dbReference type="InterPro" id="IPR001962">
    <property type="entry name" value="Asn_synthase"/>
</dbReference>
<evidence type="ECO:0000256" key="5">
    <source>
        <dbReference type="ARBA" id="ARBA00022840"/>
    </source>
</evidence>
<dbReference type="InterPro" id="IPR017932">
    <property type="entry name" value="GATase_2_dom"/>
</dbReference>
<dbReference type="Proteomes" id="UP000198846">
    <property type="component" value="Unassembled WGS sequence"/>
</dbReference>
<dbReference type="GO" id="GO:0006529">
    <property type="term" value="P:asparagine biosynthetic process"/>
    <property type="evidence" value="ECO:0007669"/>
    <property type="project" value="UniProtKB-KW"/>
</dbReference>
<evidence type="ECO:0000256" key="7">
    <source>
        <dbReference type="ARBA" id="ARBA00048741"/>
    </source>
</evidence>
<dbReference type="InterPro" id="IPR029055">
    <property type="entry name" value="Ntn_hydrolases_N"/>
</dbReference>
<dbReference type="GO" id="GO:0005524">
    <property type="term" value="F:ATP binding"/>
    <property type="evidence" value="ECO:0007669"/>
    <property type="project" value="UniProtKB-KW"/>
</dbReference>
<evidence type="ECO:0000256" key="8">
    <source>
        <dbReference type="PIRSR" id="PIRSR001589-1"/>
    </source>
</evidence>
<dbReference type="CDD" id="cd01991">
    <property type="entry name" value="Asn_synthase_B_C"/>
    <property type="match status" value="1"/>
</dbReference>
<comment type="pathway">
    <text evidence="1">Amino-acid biosynthesis; L-asparagine biosynthesis; L-asparagine from L-aspartate (L-Gln route): step 1/1.</text>
</comment>
<organism evidence="11 12">
    <name type="scientific">Bizionia paragorgiae</name>
    <dbReference type="NCBI Taxonomy" id="283786"/>
    <lineage>
        <taxon>Bacteria</taxon>
        <taxon>Pseudomonadati</taxon>
        <taxon>Bacteroidota</taxon>
        <taxon>Flavobacteriia</taxon>
        <taxon>Flavobacteriales</taxon>
        <taxon>Flavobacteriaceae</taxon>
        <taxon>Bizionia</taxon>
    </lineage>
</organism>
<gene>
    <name evidence="11" type="ORF">SAMN04487990_102173</name>
</gene>
<evidence type="ECO:0000256" key="9">
    <source>
        <dbReference type="PIRSR" id="PIRSR001589-2"/>
    </source>
</evidence>
<name>A0A1H3W1I2_BIZPA</name>
<feature type="active site" description="For GATase activity" evidence="8">
    <location>
        <position position="2"/>
    </location>
</feature>
<evidence type="ECO:0000313" key="12">
    <source>
        <dbReference type="Proteomes" id="UP000198846"/>
    </source>
</evidence>
<dbReference type="EC" id="6.3.5.4" evidence="3"/>
<dbReference type="InterPro" id="IPR033738">
    <property type="entry name" value="AsnB_N"/>
</dbReference>
<dbReference type="Gene3D" id="3.40.50.620">
    <property type="entry name" value="HUPs"/>
    <property type="match status" value="1"/>
</dbReference>
<dbReference type="InterPro" id="IPR014729">
    <property type="entry name" value="Rossmann-like_a/b/a_fold"/>
</dbReference>
<dbReference type="PROSITE" id="PS51278">
    <property type="entry name" value="GATASE_TYPE_2"/>
    <property type="match status" value="1"/>
</dbReference>
<evidence type="ECO:0000256" key="2">
    <source>
        <dbReference type="ARBA" id="ARBA00005752"/>
    </source>
</evidence>
<dbReference type="RefSeq" id="WP_092131780.1">
    <property type="nucleotide sequence ID" value="NZ_FNQK01000002.1"/>
</dbReference>
<dbReference type="STRING" id="283786.SAMN04487990_102173"/>
<evidence type="ECO:0000259" key="10">
    <source>
        <dbReference type="PROSITE" id="PS51278"/>
    </source>
</evidence>